<dbReference type="EMBL" id="VEPZ02000948">
    <property type="protein sequence ID" value="KAE8708219.1"/>
    <property type="molecule type" value="Genomic_DNA"/>
</dbReference>
<accession>A0A6A3AZJ1</accession>
<sequence length="354" mass="39748">MVQAHQKSAPIQHVDSDNNSSDYEAIFQDDFTDIDSSSDIEEIMNSDSDEESKLLSLTKMGFSEAEASITMERCGSDSSIAELTDFICADQMAKVTDALLMVEDRKPLCNDPNYKQRRNLGYDLWKRRKLEKKLLNEDDHAVHLSIPMIGSGVPTESDQITQRTLPEDAIGSPYFYYENKVTPLEPNEVEMLLEVTFNCLGIPLKTDVQELNDDQLEQLMSRFGGFDLVVGSIPSYKCRICSNVLFCAISSQFQIQQSSEGHNGYNPDKENNQHGRGSNDASRLEQVSRYNQSADGGLVHGSMMNVFGMCGAPFKSLKLSLMSLLHHSIFESPFQVRNVGHGLWLRKKGIKRPI</sequence>
<evidence type="ECO:0000313" key="2">
    <source>
        <dbReference type="EMBL" id="KAE8708219.1"/>
    </source>
</evidence>
<evidence type="ECO:0000313" key="3">
    <source>
        <dbReference type="Proteomes" id="UP000436088"/>
    </source>
</evidence>
<dbReference type="GO" id="GO:0032259">
    <property type="term" value="P:methylation"/>
    <property type="evidence" value="ECO:0007669"/>
    <property type="project" value="UniProtKB-KW"/>
</dbReference>
<proteinExistence type="predicted"/>
<gene>
    <name evidence="2" type="ORF">F3Y22_tig00110348pilonHSYRG00119</name>
</gene>
<comment type="caution">
    <text evidence="2">The sequence shown here is derived from an EMBL/GenBank/DDBJ whole genome shotgun (WGS) entry which is preliminary data.</text>
</comment>
<feature type="region of interest" description="Disordered" evidence="1">
    <location>
        <begin position="258"/>
        <end position="283"/>
    </location>
</feature>
<name>A0A6A3AZJ1_HIBSY</name>
<dbReference type="GO" id="GO:0005634">
    <property type="term" value="C:nucleus"/>
    <property type="evidence" value="ECO:0007669"/>
    <property type="project" value="TreeGrafter"/>
</dbReference>
<dbReference type="PANTHER" id="PTHR23068:SF25">
    <property type="entry name" value="DNA (CYTOSINE-5)-METHYLTRANSFERASE DRM2"/>
    <property type="match status" value="1"/>
</dbReference>
<dbReference type="InterPro" id="IPR050390">
    <property type="entry name" value="C5-Methyltransferase"/>
</dbReference>
<protein>
    <submittedName>
        <fullName evidence="2">DNA (Cytosine-5)-methyltransferase DRM1/2 isoform 4</fullName>
    </submittedName>
</protein>
<reference evidence="2" key="1">
    <citation type="submission" date="2019-09" db="EMBL/GenBank/DDBJ databases">
        <title>Draft genome information of white flower Hibiscus syriacus.</title>
        <authorList>
            <person name="Kim Y.-M."/>
        </authorList>
    </citation>
    <scope>NUCLEOTIDE SEQUENCE [LARGE SCALE GENOMIC DNA]</scope>
    <source>
        <strain evidence="2">YM2019G1</strain>
    </source>
</reference>
<dbReference type="AlphaFoldDB" id="A0A6A3AZJ1"/>
<dbReference type="PANTHER" id="PTHR23068">
    <property type="entry name" value="DNA CYTOSINE-5- -METHYLTRANSFERASE 3-RELATED"/>
    <property type="match status" value="1"/>
</dbReference>
<keyword evidence="3" id="KW-1185">Reference proteome</keyword>
<evidence type="ECO:0000256" key="1">
    <source>
        <dbReference type="SAM" id="MobiDB-lite"/>
    </source>
</evidence>
<dbReference type="Gene3D" id="1.10.8.10">
    <property type="entry name" value="DNA helicase RuvA subunit, C-terminal domain"/>
    <property type="match status" value="1"/>
</dbReference>
<dbReference type="GO" id="GO:0003886">
    <property type="term" value="F:DNA (cytosine-5-)-methyltransferase activity"/>
    <property type="evidence" value="ECO:0007669"/>
    <property type="project" value="TreeGrafter"/>
</dbReference>
<dbReference type="Proteomes" id="UP000436088">
    <property type="component" value="Unassembled WGS sequence"/>
</dbReference>
<organism evidence="2 3">
    <name type="scientific">Hibiscus syriacus</name>
    <name type="common">Rose of Sharon</name>
    <dbReference type="NCBI Taxonomy" id="106335"/>
    <lineage>
        <taxon>Eukaryota</taxon>
        <taxon>Viridiplantae</taxon>
        <taxon>Streptophyta</taxon>
        <taxon>Embryophyta</taxon>
        <taxon>Tracheophyta</taxon>
        <taxon>Spermatophyta</taxon>
        <taxon>Magnoliopsida</taxon>
        <taxon>eudicotyledons</taxon>
        <taxon>Gunneridae</taxon>
        <taxon>Pentapetalae</taxon>
        <taxon>rosids</taxon>
        <taxon>malvids</taxon>
        <taxon>Malvales</taxon>
        <taxon>Malvaceae</taxon>
        <taxon>Malvoideae</taxon>
        <taxon>Hibiscus</taxon>
    </lineage>
</organism>